<evidence type="ECO:0000259" key="4">
    <source>
        <dbReference type="PROSITE" id="PS50110"/>
    </source>
</evidence>
<dbReference type="InterPro" id="IPR001789">
    <property type="entry name" value="Sig_transdc_resp-reg_receiver"/>
</dbReference>
<evidence type="ECO:0000256" key="2">
    <source>
        <dbReference type="PROSITE-ProRule" id="PRU00169"/>
    </source>
</evidence>
<dbReference type="InterPro" id="IPR011006">
    <property type="entry name" value="CheY-like_superfamily"/>
</dbReference>
<proteinExistence type="predicted"/>
<dbReference type="Gene3D" id="3.40.50.2300">
    <property type="match status" value="1"/>
</dbReference>
<organism evidence="5 6">
    <name type="scientific">Hydrogenophaga aromaticivorans</name>
    <dbReference type="NCBI Taxonomy" id="2610898"/>
    <lineage>
        <taxon>Bacteria</taxon>
        <taxon>Pseudomonadati</taxon>
        <taxon>Pseudomonadota</taxon>
        <taxon>Betaproteobacteria</taxon>
        <taxon>Burkholderiales</taxon>
        <taxon>Comamonadaceae</taxon>
        <taxon>Hydrogenophaga</taxon>
    </lineage>
</organism>
<dbReference type="GO" id="GO:0000160">
    <property type="term" value="P:phosphorelay signal transduction system"/>
    <property type="evidence" value="ECO:0007669"/>
    <property type="project" value="InterPro"/>
</dbReference>
<evidence type="ECO:0000313" key="6">
    <source>
        <dbReference type="Proteomes" id="UP000545507"/>
    </source>
</evidence>
<keyword evidence="3" id="KW-0175">Coiled coil</keyword>
<evidence type="ECO:0000256" key="1">
    <source>
        <dbReference type="ARBA" id="ARBA00022553"/>
    </source>
</evidence>
<evidence type="ECO:0000313" key="5">
    <source>
        <dbReference type="EMBL" id="NWF46424.1"/>
    </source>
</evidence>
<dbReference type="Pfam" id="PF00072">
    <property type="entry name" value="Response_reg"/>
    <property type="match status" value="1"/>
</dbReference>
<dbReference type="SMART" id="SM00448">
    <property type="entry name" value="REC"/>
    <property type="match status" value="1"/>
</dbReference>
<dbReference type="PANTHER" id="PTHR44591:SF19">
    <property type="entry name" value="TWO-COMPONENT RESPONSE REGULATOR-RELATED"/>
    <property type="match status" value="1"/>
</dbReference>
<gene>
    <name evidence="5" type="ORF">F3K02_14370</name>
</gene>
<keyword evidence="1 2" id="KW-0597">Phosphoprotein</keyword>
<keyword evidence="6" id="KW-1185">Reference proteome</keyword>
<dbReference type="SUPFAM" id="SSF52172">
    <property type="entry name" value="CheY-like"/>
    <property type="match status" value="1"/>
</dbReference>
<dbReference type="PROSITE" id="PS50110">
    <property type="entry name" value="RESPONSE_REGULATORY"/>
    <property type="match status" value="1"/>
</dbReference>
<comment type="caution">
    <text evidence="5">The sequence shown here is derived from an EMBL/GenBank/DDBJ whole genome shotgun (WGS) entry which is preliminary data.</text>
</comment>
<evidence type="ECO:0000256" key="3">
    <source>
        <dbReference type="SAM" id="Coils"/>
    </source>
</evidence>
<dbReference type="Proteomes" id="UP000545507">
    <property type="component" value="Unassembled WGS sequence"/>
</dbReference>
<dbReference type="CDD" id="cd17569">
    <property type="entry name" value="REC_HupR-like"/>
    <property type="match status" value="1"/>
</dbReference>
<sequence length="292" mass="32268">MSMNTPPELTTRPHPRTLLLVDDEEAILSSLRRLFRRDGYHLFTATSGAEGLALLAQQTVDVILSDQRMPGMTGIDFMREARRLHPHTVRMTLSGYTDLESIIEAVNEGAVYKFLTKPWDDDLLRSHVSQAFEQSELAAENRRLGEAVRQANRELATANQRLESLVRHESERSLAMQNAAGASRDALDGLPMAVFGIGDDGMLAYVNRLAVRQWPQWSSALGSDPAPAMQQMLAALEQPSLRAEAEGLRTAIEGQNARVWLRPLSGQQQPLGYLMLVQLLQEAAAAGPESLT</sequence>
<feature type="coiled-coil region" evidence="3">
    <location>
        <begin position="134"/>
        <end position="168"/>
    </location>
</feature>
<feature type="modified residue" description="4-aspartylphosphate" evidence="2">
    <location>
        <position position="66"/>
    </location>
</feature>
<feature type="domain" description="Response regulatory" evidence="4">
    <location>
        <begin position="17"/>
        <end position="132"/>
    </location>
</feature>
<reference evidence="5 6" key="1">
    <citation type="submission" date="2019-09" db="EMBL/GenBank/DDBJ databases">
        <title>Hydrogenophaga aromatica sp. nov., isolated from a para-xylene-degrading enrichment culture.</title>
        <authorList>
            <person name="Tancsics A."/>
            <person name="Banerjee S."/>
        </authorList>
    </citation>
    <scope>NUCLEOTIDE SEQUENCE [LARGE SCALE GENOMIC DNA]</scope>
    <source>
        <strain evidence="5 6">D2P1</strain>
    </source>
</reference>
<accession>A0A7Y8KXW2</accession>
<name>A0A7Y8KXW2_9BURK</name>
<dbReference type="EMBL" id="VYGV01000012">
    <property type="protein sequence ID" value="NWF46424.1"/>
    <property type="molecule type" value="Genomic_DNA"/>
</dbReference>
<dbReference type="InterPro" id="IPR050595">
    <property type="entry name" value="Bact_response_regulator"/>
</dbReference>
<dbReference type="AlphaFoldDB" id="A0A7Y8KXW2"/>
<dbReference type="PANTHER" id="PTHR44591">
    <property type="entry name" value="STRESS RESPONSE REGULATOR PROTEIN 1"/>
    <property type="match status" value="1"/>
</dbReference>
<protein>
    <submittedName>
        <fullName evidence="5">Response regulator</fullName>
    </submittedName>
</protein>